<proteinExistence type="predicted"/>
<dbReference type="InterPro" id="IPR036291">
    <property type="entry name" value="NAD(P)-bd_dom_sf"/>
</dbReference>
<dbReference type="STRING" id="64969.SAMN02745127_01792"/>
<evidence type="ECO:0000259" key="1">
    <source>
        <dbReference type="SMART" id="SM00829"/>
    </source>
</evidence>
<dbReference type="Gene3D" id="3.40.50.720">
    <property type="entry name" value="NAD(P)-binding Rossmann-like Domain"/>
    <property type="match status" value="1"/>
</dbReference>
<comment type="caution">
    <text evidence="2">The sequence shown here is derived from an EMBL/GenBank/DDBJ whole genome shotgun (WGS) entry which is preliminary data.</text>
</comment>
<dbReference type="PANTHER" id="PTHR43677:SF1">
    <property type="entry name" value="ACRYLYL-COA REDUCTASE ACUI-RELATED"/>
    <property type="match status" value="1"/>
</dbReference>
<accession>A0A1V4T8T5</accession>
<reference evidence="2 3" key="1">
    <citation type="submission" date="2017-01" db="EMBL/GenBank/DDBJ databases">
        <title>Genome Sequencing of a Marine Spirillum, Oceanospirillum multiglobuliferum ATCC 33336, from Japan.</title>
        <authorList>
            <person name="Carney J.G."/>
            <person name="Trachtenberg A.M."/>
            <person name="Rheaume B.A."/>
            <person name="Linnane J.D."/>
            <person name="Pitts N.L."/>
            <person name="Mykles D.L."/>
            <person name="Maclea K.S."/>
        </authorList>
    </citation>
    <scope>NUCLEOTIDE SEQUENCE [LARGE SCALE GENOMIC DNA]</scope>
    <source>
        <strain evidence="2 3">ATCC 33336</strain>
    </source>
</reference>
<sequence length="327" mass="35197">MNKALVLEQEDKKTLAAVRELTPDELPEGDVLVSIEYSSLNYKDGLAVTGIGKIVHQFPMVPGVDFAGRVAESSNPAYQVGDSVVLTGWSVGERYWGGYAQQMRVKSEWLVPLAEGLTSQQAMVIGTAGLTSMLCVMRLQESGLKPEDGPVLVTGATGGVGSLAVALLAKNGYEVVAVSGKADSHDYLKQLGAKEVLSRAEFEEKARPLDKSRWAGAVDTVGGDVLAKVLSQMHYNGRVAAVGLAGSAMLNTTVMPFILRGVDLLGVDSVMIPYERRVQAWQRIAKELPQEIMTQVVEEVSLEQVPEHAKNIIEGKVRGRVLVNPNL</sequence>
<dbReference type="Pfam" id="PF08240">
    <property type="entry name" value="ADH_N"/>
    <property type="match status" value="1"/>
</dbReference>
<dbReference type="NCBIfam" id="TIGR02823">
    <property type="entry name" value="oxido_YhdH"/>
    <property type="match status" value="1"/>
</dbReference>
<dbReference type="InterPro" id="IPR011032">
    <property type="entry name" value="GroES-like_sf"/>
</dbReference>
<evidence type="ECO:0000313" key="2">
    <source>
        <dbReference type="EMBL" id="OPX56609.1"/>
    </source>
</evidence>
<dbReference type="Gene3D" id="3.90.180.10">
    <property type="entry name" value="Medium-chain alcohol dehydrogenases, catalytic domain"/>
    <property type="match status" value="1"/>
</dbReference>
<dbReference type="PANTHER" id="PTHR43677">
    <property type="entry name" value="SHORT-CHAIN DEHYDROGENASE/REDUCTASE"/>
    <property type="match status" value="1"/>
</dbReference>
<dbReference type="InterPro" id="IPR020843">
    <property type="entry name" value="ER"/>
</dbReference>
<gene>
    <name evidence="2" type="ORF">BTE48_03850</name>
</gene>
<dbReference type="Pfam" id="PF00107">
    <property type="entry name" value="ADH_zinc_N"/>
    <property type="match status" value="1"/>
</dbReference>
<dbReference type="SMART" id="SM00829">
    <property type="entry name" value="PKS_ER"/>
    <property type="match status" value="1"/>
</dbReference>
<dbReference type="InterPro" id="IPR013154">
    <property type="entry name" value="ADH-like_N"/>
</dbReference>
<dbReference type="CDD" id="cd08288">
    <property type="entry name" value="MDR_yhdh"/>
    <property type="match status" value="1"/>
</dbReference>
<organism evidence="2 3">
    <name type="scientific">Oceanospirillum multiglobuliferum</name>
    <dbReference type="NCBI Taxonomy" id="64969"/>
    <lineage>
        <taxon>Bacteria</taxon>
        <taxon>Pseudomonadati</taxon>
        <taxon>Pseudomonadota</taxon>
        <taxon>Gammaproteobacteria</taxon>
        <taxon>Oceanospirillales</taxon>
        <taxon>Oceanospirillaceae</taxon>
        <taxon>Oceanospirillum</taxon>
    </lineage>
</organism>
<dbReference type="OrthoDB" id="9782155at2"/>
<dbReference type="SUPFAM" id="SSF51735">
    <property type="entry name" value="NAD(P)-binding Rossmann-fold domains"/>
    <property type="match status" value="1"/>
</dbReference>
<dbReference type="InterPro" id="IPR051397">
    <property type="entry name" value="Zn-ADH-like_protein"/>
</dbReference>
<keyword evidence="3" id="KW-1185">Reference proteome</keyword>
<evidence type="ECO:0000313" key="3">
    <source>
        <dbReference type="Proteomes" id="UP000191418"/>
    </source>
</evidence>
<dbReference type="EMBL" id="MTSM01000003">
    <property type="protein sequence ID" value="OPX56609.1"/>
    <property type="molecule type" value="Genomic_DNA"/>
</dbReference>
<dbReference type="SUPFAM" id="SSF50129">
    <property type="entry name" value="GroES-like"/>
    <property type="match status" value="1"/>
</dbReference>
<dbReference type="InterPro" id="IPR014188">
    <property type="entry name" value="Acrylyl-CoA_reductase_AcuI"/>
</dbReference>
<protein>
    <submittedName>
        <fullName evidence="2">Oxidoreductase</fullName>
    </submittedName>
</protein>
<name>A0A1V4T8T5_9GAMM</name>
<dbReference type="InterPro" id="IPR013149">
    <property type="entry name" value="ADH-like_C"/>
</dbReference>
<feature type="domain" description="Enoyl reductase (ER)" evidence="1">
    <location>
        <begin position="10"/>
        <end position="323"/>
    </location>
</feature>
<dbReference type="Proteomes" id="UP000191418">
    <property type="component" value="Unassembled WGS sequence"/>
</dbReference>
<dbReference type="GO" id="GO:0043957">
    <property type="term" value="F:acryloyl-CoA reductase (NADPH) activity"/>
    <property type="evidence" value="ECO:0007669"/>
    <property type="project" value="TreeGrafter"/>
</dbReference>
<dbReference type="AlphaFoldDB" id="A0A1V4T8T5"/>